<evidence type="ECO:0000256" key="3">
    <source>
        <dbReference type="ARBA" id="ARBA00005760"/>
    </source>
</evidence>
<keyword evidence="11 14" id="KW-0472">Membrane</keyword>
<keyword evidence="5 14" id="KW-0812">Transmembrane</keyword>
<evidence type="ECO:0000256" key="1">
    <source>
        <dbReference type="ARBA" id="ARBA00004232"/>
    </source>
</evidence>
<keyword evidence="8 14" id="KW-1133">Transmembrane helix</keyword>
<comment type="caution">
    <text evidence="15">The sequence shown here is derived from an EMBL/GenBank/DDBJ whole genome shotgun (WGS) entry which is preliminary data.</text>
</comment>
<evidence type="ECO:0000256" key="11">
    <source>
        <dbReference type="ARBA" id="ARBA00023136"/>
    </source>
</evidence>
<dbReference type="GO" id="GO:0031965">
    <property type="term" value="C:nuclear membrane"/>
    <property type="evidence" value="ECO:0007669"/>
    <property type="project" value="UniProtKB-SubCell"/>
</dbReference>
<keyword evidence="6" id="KW-0509">mRNA transport</keyword>
<feature type="transmembrane region" description="Helical" evidence="14">
    <location>
        <begin position="159"/>
        <end position="177"/>
    </location>
</feature>
<organism evidence="15 16">
    <name type="scientific">Crepidotus variabilis</name>
    <dbReference type="NCBI Taxonomy" id="179855"/>
    <lineage>
        <taxon>Eukaryota</taxon>
        <taxon>Fungi</taxon>
        <taxon>Dikarya</taxon>
        <taxon>Basidiomycota</taxon>
        <taxon>Agaricomycotina</taxon>
        <taxon>Agaricomycetes</taxon>
        <taxon>Agaricomycetidae</taxon>
        <taxon>Agaricales</taxon>
        <taxon>Agaricineae</taxon>
        <taxon>Crepidotaceae</taxon>
        <taxon>Crepidotus</taxon>
    </lineage>
</organism>
<comment type="similarity">
    <text evidence="3">Belongs to the NDC1 family.</text>
</comment>
<dbReference type="Proteomes" id="UP000807306">
    <property type="component" value="Unassembled WGS sequence"/>
</dbReference>
<keyword evidence="4" id="KW-0813">Transport</keyword>
<evidence type="ECO:0000256" key="5">
    <source>
        <dbReference type="ARBA" id="ARBA00022692"/>
    </source>
</evidence>
<dbReference type="AlphaFoldDB" id="A0A9P6E9H9"/>
<evidence type="ECO:0000256" key="7">
    <source>
        <dbReference type="ARBA" id="ARBA00022927"/>
    </source>
</evidence>
<dbReference type="GO" id="GO:0051028">
    <property type="term" value="P:mRNA transport"/>
    <property type="evidence" value="ECO:0007669"/>
    <property type="project" value="UniProtKB-KW"/>
</dbReference>
<feature type="transmembrane region" description="Helical" evidence="14">
    <location>
        <begin position="70"/>
        <end position="89"/>
    </location>
</feature>
<evidence type="ECO:0000256" key="6">
    <source>
        <dbReference type="ARBA" id="ARBA00022816"/>
    </source>
</evidence>
<sequence>MAANLSSSQSNGVSGSFSSSSPHITTSHLTATPIRAINSKISARSAPSLPAPSASYEPLVKALFRQRLQLGLLLSGASVVIVVNAWNLWQAGGIAVVGFWGAFWMPLRPWTMSLAFLTWASVAIPIIILRKTFLTSRRSSLSVPLKMLQLALSQSSTRLSLIVYAASALSALLLHVLNEYAQSALDPKLAIFVKSKKHPHYLNGRLLLLVISQLFTAVAYAFRGVLVDRFVYRWAVATNQKKNWLSLMLVVVFLVSIAQTVAVMVAVTLCVASGRVTMPIVHKIPIISAILRPFTAHFVRGQWTILLPFVHFRLICRAWLLSFSTLLIWDITDNLFDQVISETTNLATATSDPNTILVAGTSSKEEFYQFFAFSELRELAMDESSTASSRRSTLFGDQKNILNLWSSVSRESLLLLGHHYQILLRRGRPLPPIPPAAPISTKPMPGPEVGTPTKLLRKSIFKHTKESPGQATLDALASDGPIAQALDAGANATHIPELFKSVEAQALNSPVAEETKKNGALVRGLGGQIKSKALSAISSQVALHIPQPVKDNAALLVDWWERDRLSKQVEASLPFRELDVVVIDALSYLTCSSLTEDRYGVVQRDIPKILEALVSFLVATEEYLADVCSKYNPPSSFASPKEEATYNALAIEVGTSHKTLSYVADRLREGIARIVRTFGDKLLAFKFPPRTAQKLQAFLEYS</sequence>
<feature type="transmembrane region" description="Helical" evidence="14">
    <location>
        <begin position="247"/>
        <end position="274"/>
    </location>
</feature>
<keyword evidence="10" id="KW-0906">Nuclear pore complex</keyword>
<reference evidence="15" key="1">
    <citation type="submission" date="2020-11" db="EMBL/GenBank/DDBJ databases">
        <authorList>
            <consortium name="DOE Joint Genome Institute"/>
            <person name="Ahrendt S."/>
            <person name="Riley R."/>
            <person name="Andreopoulos W."/>
            <person name="Labutti K."/>
            <person name="Pangilinan J."/>
            <person name="Ruiz-Duenas F.J."/>
            <person name="Barrasa J.M."/>
            <person name="Sanchez-Garcia M."/>
            <person name="Camarero S."/>
            <person name="Miyauchi S."/>
            <person name="Serrano A."/>
            <person name="Linde D."/>
            <person name="Babiker R."/>
            <person name="Drula E."/>
            <person name="Ayuso-Fernandez I."/>
            <person name="Pacheco R."/>
            <person name="Padilla G."/>
            <person name="Ferreira P."/>
            <person name="Barriuso J."/>
            <person name="Kellner H."/>
            <person name="Castanera R."/>
            <person name="Alfaro M."/>
            <person name="Ramirez L."/>
            <person name="Pisabarro A.G."/>
            <person name="Kuo A."/>
            <person name="Tritt A."/>
            <person name="Lipzen A."/>
            <person name="He G."/>
            <person name="Yan M."/>
            <person name="Ng V."/>
            <person name="Cullen D."/>
            <person name="Martin F."/>
            <person name="Rosso M.-N."/>
            <person name="Henrissat B."/>
            <person name="Hibbett D."/>
            <person name="Martinez A.T."/>
            <person name="Grigoriev I.V."/>
        </authorList>
    </citation>
    <scope>NUCLEOTIDE SEQUENCE</scope>
    <source>
        <strain evidence="15">CBS 506.95</strain>
    </source>
</reference>
<feature type="transmembrane region" description="Helical" evidence="14">
    <location>
        <begin position="206"/>
        <end position="226"/>
    </location>
</feature>
<dbReference type="GO" id="GO:0015031">
    <property type="term" value="P:protein transport"/>
    <property type="evidence" value="ECO:0007669"/>
    <property type="project" value="UniProtKB-KW"/>
</dbReference>
<dbReference type="EMBL" id="MU157891">
    <property type="protein sequence ID" value="KAF9524907.1"/>
    <property type="molecule type" value="Genomic_DNA"/>
</dbReference>
<evidence type="ECO:0000313" key="15">
    <source>
        <dbReference type="EMBL" id="KAF9524907.1"/>
    </source>
</evidence>
<dbReference type="OrthoDB" id="67850at2759"/>
<dbReference type="GO" id="GO:0070631">
    <property type="term" value="P:spindle pole body localization"/>
    <property type="evidence" value="ECO:0007669"/>
    <property type="project" value="TreeGrafter"/>
</dbReference>
<feature type="transmembrane region" description="Helical" evidence="14">
    <location>
        <begin position="109"/>
        <end position="129"/>
    </location>
</feature>
<name>A0A9P6E9H9_9AGAR</name>
<keyword evidence="7" id="KW-0653">Protein transport</keyword>
<dbReference type="GO" id="GO:0006999">
    <property type="term" value="P:nuclear pore organization"/>
    <property type="evidence" value="ECO:0007669"/>
    <property type="project" value="TreeGrafter"/>
</dbReference>
<dbReference type="GO" id="GO:0030674">
    <property type="term" value="F:protein-macromolecule adaptor activity"/>
    <property type="evidence" value="ECO:0007669"/>
    <property type="project" value="TreeGrafter"/>
</dbReference>
<protein>
    <submittedName>
        <fullName evidence="15">Nucleoporin protein Ndc1-Nup</fullName>
    </submittedName>
</protein>
<feature type="region of interest" description="Disordered" evidence="13">
    <location>
        <begin position="1"/>
        <end position="24"/>
    </location>
</feature>
<keyword evidence="12" id="KW-0539">Nucleus</keyword>
<accession>A0A9P6E9H9</accession>
<feature type="compositionally biased region" description="Low complexity" evidence="13">
    <location>
        <begin position="1"/>
        <end position="21"/>
    </location>
</feature>
<comment type="subcellular location">
    <subcellularLocation>
        <location evidence="1">Nucleus membrane</location>
        <topology evidence="1">Multi-pass membrane protein</topology>
    </subcellularLocation>
    <subcellularLocation>
        <location evidence="2">Nucleus</location>
        <location evidence="2">Nuclear pore complex</location>
    </subcellularLocation>
</comment>
<keyword evidence="9" id="KW-0811">Translocation</keyword>
<evidence type="ECO:0000256" key="14">
    <source>
        <dbReference type="SAM" id="Phobius"/>
    </source>
</evidence>
<gene>
    <name evidence="15" type="ORF">CPB83DRAFT_860443</name>
</gene>
<dbReference type="InterPro" id="IPR019049">
    <property type="entry name" value="Nucleoporin_prot_Ndc1/Nup"/>
</dbReference>
<dbReference type="Pfam" id="PF09531">
    <property type="entry name" value="Ndc1_Nup"/>
    <property type="match status" value="1"/>
</dbReference>
<dbReference type="PANTHER" id="PTHR13269">
    <property type="entry name" value="NUCLEOPORIN NDC1"/>
    <property type="match status" value="1"/>
</dbReference>
<evidence type="ECO:0000256" key="8">
    <source>
        <dbReference type="ARBA" id="ARBA00022989"/>
    </source>
</evidence>
<dbReference type="GO" id="GO:0070762">
    <property type="term" value="C:nuclear pore transmembrane ring"/>
    <property type="evidence" value="ECO:0007669"/>
    <property type="project" value="TreeGrafter"/>
</dbReference>
<evidence type="ECO:0000256" key="13">
    <source>
        <dbReference type="SAM" id="MobiDB-lite"/>
    </source>
</evidence>
<evidence type="ECO:0000313" key="16">
    <source>
        <dbReference type="Proteomes" id="UP000807306"/>
    </source>
</evidence>
<evidence type="ECO:0000256" key="2">
    <source>
        <dbReference type="ARBA" id="ARBA00004567"/>
    </source>
</evidence>
<evidence type="ECO:0000256" key="4">
    <source>
        <dbReference type="ARBA" id="ARBA00022448"/>
    </source>
</evidence>
<evidence type="ECO:0000256" key="9">
    <source>
        <dbReference type="ARBA" id="ARBA00023010"/>
    </source>
</evidence>
<evidence type="ECO:0000256" key="10">
    <source>
        <dbReference type="ARBA" id="ARBA00023132"/>
    </source>
</evidence>
<dbReference type="GO" id="GO:0005816">
    <property type="term" value="C:spindle pole body"/>
    <property type="evidence" value="ECO:0007669"/>
    <property type="project" value="TreeGrafter"/>
</dbReference>
<evidence type="ECO:0000256" key="12">
    <source>
        <dbReference type="ARBA" id="ARBA00023242"/>
    </source>
</evidence>
<keyword evidence="16" id="KW-1185">Reference proteome</keyword>
<proteinExistence type="inferred from homology"/>
<dbReference type="PANTHER" id="PTHR13269:SF6">
    <property type="entry name" value="NUCLEOPORIN NDC1"/>
    <property type="match status" value="1"/>
</dbReference>